<dbReference type="PANTHER" id="PTHR30329">
    <property type="entry name" value="STATOR ELEMENT OF FLAGELLAR MOTOR COMPLEX"/>
    <property type="match status" value="1"/>
</dbReference>
<feature type="region of interest" description="Disordered" evidence="11">
    <location>
        <begin position="198"/>
        <end position="226"/>
    </location>
</feature>
<evidence type="ECO:0000256" key="4">
    <source>
        <dbReference type="ARBA" id="ARBA00022692"/>
    </source>
</evidence>
<dbReference type="InterPro" id="IPR036737">
    <property type="entry name" value="OmpA-like_sf"/>
</dbReference>
<dbReference type="Pfam" id="PF00691">
    <property type="entry name" value="OmpA"/>
    <property type="match status" value="1"/>
</dbReference>
<dbReference type="InterPro" id="IPR003367">
    <property type="entry name" value="Thrombospondin_3-like_rpt"/>
</dbReference>
<organism evidence="13 14">
    <name type="scientific">Eiseniibacteriota bacterium</name>
    <dbReference type="NCBI Taxonomy" id="2212470"/>
    <lineage>
        <taxon>Bacteria</taxon>
        <taxon>Candidatus Eiseniibacteriota</taxon>
    </lineage>
</organism>
<dbReference type="GO" id="GO:0006811">
    <property type="term" value="P:monoatomic ion transport"/>
    <property type="evidence" value="ECO:0007669"/>
    <property type="project" value="UniProtKB-KW"/>
</dbReference>
<dbReference type="InterPro" id="IPR011250">
    <property type="entry name" value="OMP/PagP_B-barrel"/>
</dbReference>
<proteinExistence type="predicted"/>
<evidence type="ECO:0000259" key="12">
    <source>
        <dbReference type="PROSITE" id="PS51123"/>
    </source>
</evidence>
<dbReference type="InterPro" id="IPR006664">
    <property type="entry name" value="OMP_bac"/>
</dbReference>
<comment type="subcellular location">
    <subcellularLocation>
        <location evidence="1">Cell outer membrane</location>
        <topology evidence="1">Multi-pass membrane protein</topology>
    </subcellularLocation>
</comment>
<keyword evidence="9" id="KW-0998">Cell outer membrane</keyword>
<evidence type="ECO:0000256" key="3">
    <source>
        <dbReference type="ARBA" id="ARBA00022452"/>
    </source>
</evidence>
<evidence type="ECO:0000256" key="6">
    <source>
        <dbReference type="ARBA" id="ARBA00023065"/>
    </source>
</evidence>
<keyword evidence="4" id="KW-0812">Transmembrane</keyword>
<dbReference type="SUPFAM" id="SSF56925">
    <property type="entry name" value="OMPA-like"/>
    <property type="match status" value="1"/>
</dbReference>
<dbReference type="CDD" id="cd07185">
    <property type="entry name" value="OmpA_C-like"/>
    <property type="match status" value="1"/>
</dbReference>
<dbReference type="SUPFAM" id="SSF103088">
    <property type="entry name" value="OmpA-like"/>
    <property type="match status" value="1"/>
</dbReference>
<feature type="domain" description="OmpA-like" evidence="12">
    <location>
        <begin position="364"/>
        <end position="483"/>
    </location>
</feature>
<dbReference type="GO" id="GO:0005509">
    <property type="term" value="F:calcium ion binding"/>
    <property type="evidence" value="ECO:0007669"/>
    <property type="project" value="InterPro"/>
</dbReference>
<dbReference type="Gene3D" id="4.10.1080.10">
    <property type="entry name" value="TSP type-3 repeat"/>
    <property type="match status" value="1"/>
</dbReference>
<dbReference type="Pfam" id="PF02412">
    <property type="entry name" value="TSP_3"/>
    <property type="match status" value="3"/>
</dbReference>
<evidence type="ECO:0000256" key="7">
    <source>
        <dbReference type="ARBA" id="ARBA00023114"/>
    </source>
</evidence>
<reference evidence="13 14" key="1">
    <citation type="journal article" date="2019" name="Nat. Microbiol.">
        <title>Mediterranean grassland soil C-N compound turnover is dependent on rainfall and depth, and is mediated by genomically divergent microorganisms.</title>
        <authorList>
            <person name="Diamond S."/>
            <person name="Andeer P.F."/>
            <person name="Li Z."/>
            <person name="Crits-Christoph A."/>
            <person name="Burstein D."/>
            <person name="Anantharaman K."/>
            <person name="Lane K.R."/>
            <person name="Thomas B.C."/>
            <person name="Pan C."/>
            <person name="Northen T.R."/>
            <person name="Banfield J.F."/>
        </authorList>
    </citation>
    <scope>NUCLEOTIDE SEQUENCE [LARGE SCALE GENOMIC DNA]</scope>
    <source>
        <strain evidence="13">WS_1</strain>
    </source>
</reference>
<evidence type="ECO:0000256" key="1">
    <source>
        <dbReference type="ARBA" id="ARBA00004571"/>
    </source>
</evidence>
<accession>A0A538SGQ7</accession>
<keyword evidence="2" id="KW-0813">Transport</keyword>
<evidence type="ECO:0000313" key="13">
    <source>
        <dbReference type="EMBL" id="TMQ50559.1"/>
    </source>
</evidence>
<evidence type="ECO:0000256" key="8">
    <source>
        <dbReference type="ARBA" id="ARBA00023136"/>
    </source>
</evidence>
<sequence length="498" mass="53531">MNRNRHVVVPEMASCVHTVLARALCVAVLLHTALIPSRAEADKSPYWIVPGGGIGWLPNEYPVKSSRPVIGGKIGARMSEHWAAEAHVGYLKSPARIAGTPSLSFLHVEGNVTLFTAGDRGFTPYLSGGVGQNYVHSEGAGSSLHRFALTGAAGFRRKVGEKAALRIEARDLRYKVLVPNTTREEYRHHPEVFVGVSFGIGGPPRDRDKDGVPDDEDRCPDTPQGARVDAVGCAIDSDGDGVFDGIDKCPNTPPGAIVDANGCEHDGDFDKVPDGVDRCPDTPRGAIVDAYGCPHDSDQDGIYDGIDQCPSTPKGCLVNDNGCPKDSDQDGVCDGLDECPDTPPNVKVDRLGCPIVVSDKETQLLETGMIRLQNVNFDTGRAAITPESESVLDEVGNILARWPDLRIEIGGHTDSKGGAAKNASLSRERAQAVLNYLTNRFPELNPGQFTAAGYGSSQPIASNATELGRAKNRRVEFKVLNKEALRREKTQERLLPNE</sequence>
<evidence type="ECO:0000256" key="5">
    <source>
        <dbReference type="ARBA" id="ARBA00022729"/>
    </source>
</evidence>
<dbReference type="InterPro" id="IPR050330">
    <property type="entry name" value="Bact_OuterMem_StrucFunc"/>
</dbReference>
<dbReference type="PANTHER" id="PTHR30329:SF21">
    <property type="entry name" value="LIPOPROTEIN YIAD-RELATED"/>
    <property type="match status" value="1"/>
</dbReference>
<keyword evidence="7" id="KW-0626">Porin</keyword>
<dbReference type="GO" id="GO:0015288">
    <property type="term" value="F:porin activity"/>
    <property type="evidence" value="ECO:0007669"/>
    <property type="project" value="UniProtKB-KW"/>
</dbReference>
<evidence type="ECO:0000256" key="10">
    <source>
        <dbReference type="PROSITE-ProRule" id="PRU00473"/>
    </source>
</evidence>
<dbReference type="GO" id="GO:0009279">
    <property type="term" value="C:cell outer membrane"/>
    <property type="evidence" value="ECO:0007669"/>
    <property type="project" value="UniProtKB-SubCell"/>
</dbReference>
<evidence type="ECO:0000256" key="9">
    <source>
        <dbReference type="ARBA" id="ARBA00023237"/>
    </source>
</evidence>
<dbReference type="InterPro" id="IPR028974">
    <property type="entry name" value="TSP_type-3_rpt"/>
</dbReference>
<dbReference type="PRINTS" id="PR01021">
    <property type="entry name" value="OMPADOMAIN"/>
</dbReference>
<dbReference type="AlphaFoldDB" id="A0A538SGQ7"/>
<dbReference type="SUPFAM" id="SSF103647">
    <property type="entry name" value="TSP type-3 repeat"/>
    <property type="match status" value="2"/>
</dbReference>
<dbReference type="Gene3D" id="3.30.1330.60">
    <property type="entry name" value="OmpA-like domain"/>
    <property type="match status" value="1"/>
</dbReference>
<comment type="caution">
    <text evidence="13">The sequence shown here is derived from an EMBL/GenBank/DDBJ whole genome shotgun (WGS) entry which is preliminary data.</text>
</comment>
<dbReference type="Gene3D" id="2.40.160.20">
    <property type="match status" value="1"/>
</dbReference>
<gene>
    <name evidence="13" type="ORF">E6K71_02275</name>
</gene>
<dbReference type="GO" id="GO:0007155">
    <property type="term" value="P:cell adhesion"/>
    <property type="evidence" value="ECO:0007669"/>
    <property type="project" value="InterPro"/>
</dbReference>
<dbReference type="GO" id="GO:0046930">
    <property type="term" value="C:pore complex"/>
    <property type="evidence" value="ECO:0007669"/>
    <property type="project" value="UniProtKB-KW"/>
</dbReference>
<keyword evidence="8 10" id="KW-0472">Membrane</keyword>
<keyword evidence="5" id="KW-0732">Signal</keyword>
<dbReference type="Pfam" id="PF13505">
    <property type="entry name" value="OMP_b-brl"/>
    <property type="match status" value="1"/>
</dbReference>
<protein>
    <submittedName>
        <fullName evidence="13">OmpA family protein</fullName>
    </submittedName>
</protein>
<name>A0A538SGQ7_UNCEI</name>
<evidence type="ECO:0000256" key="11">
    <source>
        <dbReference type="SAM" id="MobiDB-lite"/>
    </source>
</evidence>
<keyword evidence="3" id="KW-1134">Transmembrane beta strand</keyword>
<keyword evidence="6" id="KW-0406">Ion transport</keyword>
<dbReference type="Proteomes" id="UP000316292">
    <property type="component" value="Unassembled WGS sequence"/>
</dbReference>
<dbReference type="InterPro" id="IPR027385">
    <property type="entry name" value="Beta-barrel_OMP"/>
</dbReference>
<dbReference type="PROSITE" id="PS51123">
    <property type="entry name" value="OMPA_2"/>
    <property type="match status" value="1"/>
</dbReference>
<dbReference type="EMBL" id="VBOR01000032">
    <property type="protein sequence ID" value="TMQ50559.1"/>
    <property type="molecule type" value="Genomic_DNA"/>
</dbReference>
<evidence type="ECO:0000313" key="14">
    <source>
        <dbReference type="Proteomes" id="UP000316292"/>
    </source>
</evidence>
<evidence type="ECO:0000256" key="2">
    <source>
        <dbReference type="ARBA" id="ARBA00022448"/>
    </source>
</evidence>
<dbReference type="InterPro" id="IPR006665">
    <property type="entry name" value="OmpA-like"/>
</dbReference>